<dbReference type="PANTHER" id="PTHR42951:SF4">
    <property type="entry name" value="ACYL-COENZYME A THIOESTERASE MBLAC2"/>
    <property type="match status" value="1"/>
</dbReference>
<protein>
    <recommendedName>
        <fullName evidence="1">Metallo-beta-lactamase domain-containing protein</fullName>
    </recommendedName>
</protein>
<evidence type="ECO:0000259" key="1">
    <source>
        <dbReference type="SMART" id="SM00849"/>
    </source>
</evidence>
<reference evidence="2 3" key="1">
    <citation type="submission" date="2014-04" db="EMBL/GenBank/DDBJ databases">
        <authorList>
            <consortium name="DOE Joint Genome Institute"/>
            <person name="Kuo A."/>
            <person name="Gay G."/>
            <person name="Dore J."/>
            <person name="Kohler A."/>
            <person name="Nagy L.G."/>
            <person name="Floudas D."/>
            <person name="Copeland A."/>
            <person name="Barry K.W."/>
            <person name="Cichocki N."/>
            <person name="Veneault-Fourrey C."/>
            <person name="LaButti K."/>
            <person name="Lindquist E.A."/>
            <person name="Lipzen A."/>
            <person name="Lundell T."/>
            <person name="Morin E."/>
            <person name="Murat C."/>
            <person name="Sun H."/>
            <person name="Tunlid A."/>
            <person name="Henrissat B."/>
            <person name="Grigoriev I.V."/>
            <person name="Hibbett D.S."/>
            <person name="Martin F."/>
            <person name="Nordberg H.P."/>
            <person name="Cantor M.N."/>
            <person name="Hua S.X."/>
        </authorList>
    </citation>
    <scope>NUCLEOTIDE SEQUENCE [LARGE SCALE GENOMIC DNA]</scope>
    <source>
        <strain evidence="3">h7</strain>
    </source>
</reference>
<dbReference type="Pfam" id="PF00753">
    <property type="entry name" value="Lactamase_B"/>
    <property type="match status" value="1"/>
</dbReference>
<evidence type="ECO:0000313" key="3">
    <source>
        <dbReference type="Proteomes" id="UP000053424"/>
    </source>
</evidence>
<organism evidence="2 3">
    <name type="scientific">Hebeloma cylindrosporum</name>
    <dbReference type="NCBI Taxonomy" id="76867"/>
    <lineage>
        <taxon>Eukaryota</taxon>
        <taxon>Fungi</taxon>
        <taxon>Dikarya</taxon>
        <taxon>Basidiomycota</taxon>
        <taxon>Agaricomycotina</taxon>
        <taxon>Agaricomycetes</taxon>
        <taxon>Agaricomycetidae</taxon>
        <taxon>Agaricales</taxon>
        <taxon>Agaricineae</taxon>
        <taxon>Hymenogastraceae</taxon>
        <taxon>Hebeloma</taxon>
    </lineage>
</organism>
<dbReference type="Gene3D" id="3.60.15.10">
    <property type="entry name" value="Ribonuclease Z/Hydroxyacylglutathione hydrolase-like"/>
    <property type="match status" value="1"/>
</dbReference>
<dbReference type="CDD" id="cd06262">
    <property type="entry name" value="metallo-hydrolase-like_MBL-fold"/>
    <property type="match status" value="1"/>
</dbReference>
<dbReference type="HOGENOM" id="CLU_073674_0_0_1"/>
<evidence type="ECO:0000313" key="2">
    <source>
        <dbReference type="EMBL" id="KIM39766.1"/>
    </source>
</evidence>
<dbReference type="Proteomes" id="UP000053424">
    <property type="component" value="Unassembled WGS sequence"/>
</dbReference>
<keyword evidence="3" id="KW-1185">Reference proteome</keyword>
<gene>
    <name evidence="2" type="ORF">M413DRAFT_182628</name>
</gene>
<dbReference type="InterPro" id="IPR001279">
    <property type="entry name" value="Metallo-B-lactamas"/>
</dbReference>
<dbReference type="InterPro" id="IPR036866">
    <property type="entry name" value="RibonucZ/Hydroxyglut_hydro"/>
</dbReference>
<dbReference type="SMART" id="SM00849">
    <property type="entry name" value="Lactamase_B"/>
    <property type="match status" value="1"/>
</dbReference>
<dbReference type="OrthoDB" id="3341310at2759"/>
<accession>A0A0C3C858</accession>
<reference evidence="3" key="2">
    <citation type="submission" date="2015-01" db="EMBL/GenBank/DDBJ databases">
        <title>Evolutionary Origins and Diversification of the Mycorrhizal Mutualists.</title>
        <authorList>
            <consortium name="DOE Joint Genome Institute"/>
            <consortium name="Mycorrhizal Genomics Consortium"/>
            <person name="Kohler A."/>
            <person name="Kuo A."/>
            <person name="Nagy L.G."/>
            <person name="Floudas D."/>
            <person name="Copeland A."/>
            <person name="Barry K.W."/>
            <person name="Cichocki N."/>
            <person name="Veneault-Fourrey C."/>
            <person name="LaButti K."/>
            <person name="Lindquist E.A."/>
            <person name="Lipzen A."/>
            <person name="Lundell T."/>
            <person name="Morin E."/>
            <person name="Murat C."/>
            <person name="Riley R."/>
            <person name="Ohm R."/>
            <person name="Sun H."/>
            <person name="Tunlid A."/>
            <person name="Henrissat B."/>
            <person name="Grigoriev I.V."/>
            <person name="Hibbett D.S."/>
            <person name="Martin F."/>
        </authorList>
    </citation>
    <scope>NUCLEOTIDE SEQUENCE [LARGE SCALE GENOMIC DNA]</scope>
    <source>
        <strain evidence="3">h7</strain>
    </source>
</reference>
<dbReference type="STRING" id="686832.A0A0C3C858"/>
<dbReference type="InterPro" id="IPR050855">
    <property type="entry name" value="NDM-1-like"/>
</dbReference>
<name>A0A0C3C858_HEBCY</name>
<proteinExistence type="predicted"/>
<dbReference type="PANTHER" id="PTHR42951">
    <property type="entry name" value="METALLO-BETA-LACTAMASE DOMAIN-CONTAINING"/>
    <property type="match status" value="1"/>
</dbReference>
<feature type="domain" description="Metallo-beta-lactamase" evidence="1">
    <location>
        <begin position="35"/>
        <end position="223"/>
    </location>
</feature>
<dbReference type="EMBL" id="KN831784">
    <property type="protein sequence ID" value="KIM39766.1"/>
    <property type="molecule type" value="Genomic_DNA"/>
</dbReference>
<sequence>MYSNTQSTSLAAFHASRLTPSTFLIKEYDDIYSEQPHIYAKVIPAANTILLIDTGCGGASNNPKVNVKSLRHFIESFKIEDNDGLPLNDGGAMDYVVVLTHCHYDHILGVEDFKDSLILASGYSPSFLDQAVFSEHSLCNTLGIRTPQYSPTLVPHQYSITSSNIDRIPLGVTILHTPGHTPDEVALYDEAEMMLYVGDSLYEYEPIIFSEGRIDRNLVLIGGLFNLFRGRKECGFADLN</sequence>
<dbReference type="AlphaFoldDB" id="A0A0C3C858"/>
<dbReference type="SUPFAM" id="SSF56281">
    <property type="entry name" value="Metallo-hydrolase/oxidoreductase"/>
    <property type="match status" value="1"/>
</dbReference>